<dbReference type="EMBL" id="SHNN01000008">
    <property type="protein sequence ID" value="MCX2983439.1"/>
    <property type="molecule type" value="Genomic_DNA"/>
</dbReference>
<feature type="region of interest" description="Disordered" evidence="1">
    <location>
        <begin position="49"/>
        <end position="70"/>
    </location>
</feature>
<sequence length="70" mass="7392">MNQRIHKALAIAAAGFVLIMAVIGMATTVDWLMGGQPLNSTGEIECTIEPGGQGGEEMQEPPIRTPDVQV</sequence>
<reference evidence="2" key="1">
    <citation type="submission" date="2019-02" db="EMBL/GenBank/DDBJ databases">
        <authorList>
            <person name="Li S.-H."/>
        </authorList>
    </citation>
    <scope>NUCLEOTIDE SEQUENCE</scope>
    <source>
        <strain evidence="2">IMCC14734</strain>
    </source>
</reference>
<proteinExistence type="predicted"/>
<name>A0ABT3TM76_9GAMM</name>
<evidence type="ECO:0000313" key="2">
    <source>
        <dbReference type="EMBL" id="MCX2983439.1"/>
    </source>
</evidence>
<evidence type="ECO:0000313" key="3">
    <source>
        <dbReference type="Proteomes" id="UP001143362"/>
    </source>
</evidence>
<organism evidence="2 3">
    <name type="scientific">Candidatus Litorirhabdus singularis</name>
    <dbReference type="NCBI Taxonomy" id="2518993"/>
    <lineage>
        <taxon>Bacteria</taxon>
        <taxon>Pseudomonadati</taxon>
        <taxon>Pseudomonadota</taxon>
        <taxon>Gammaproteobacteria</taxon>
        <taxon>Cellvibrionales</taxon>
        <taxon>Halieaceae</taxon>
        <taxon>Candidatus Litorirhabdus</taxon>
    </lineage>
</organism>
<protein>
    <submittedName>
        <fullName evidence="2">Uncharacterized protein</fullName>
    </submittedName>
</protein>
<dbReference type="RefSeq" id="WP_279247480.1">
    <property type="nucleotide sequence ID" value="NZ_SHNN01000008.1"/>
</dbReference>
<accession>A0ABT3TM76</accession>
<keyword evidence="3" id="KW-1185">Reference proteome</keyword>
<gene>
    <name evidence="2" type="ORF">EYC98_21475</name>
</gene>
<evidence type="ECO:0000256" key="1">
    <source>
        <dbReference type="SAM" id="MobiDB-lite"/>
    </source>
</evidence>
<comment type="caution">
    <text evidence="2">The sequence shown here is derived from an EMBL/GenBank/DDBJ whole genome shotgun (WGS) entry which is preliminary data.</text>
</comment>
<dbReference type="Proteomes" id="UP001143362">
    <property type="component" value="Unassembled WGS sequence"/>
</dbReference>